<evidence type="ECO:0000259" key="4">
    <source>
        <dbReference type="PROSITE" id="PS50048"/>
    </source>
</evidence>
<dbReference type="Gene3D" id="4.10.240.10">
    <property type="entry name" value="Zn(2)-C6 fungal-type DNA-binding domain"/>
    <property type="match status" value="1"/>
</dbReference>
<dbReference type="PROSITE" id="PS00463">
    <property type="entry name" value="ZN2_CY6_FUNGAL_1"/>
    <property type="match status" value="1"/>
</dbReference>
<evidence type="ECO:0000313" key="5">
    <source>
        <dbReference type="EMBL" id="KAL3420971.1"/>
    </source>
</evidence>
<accession>A0ABR4PCD5</accession>
<gene>
    <name evidence="5" type="ORF">PVAG01_07416</name>
</gene>
<comment type="subcellular location">
    <subcellularLocation>
        <location evidence="1">Nucleus</location>
    </subcellularLocation>
</comment>
<name>A0ABR4PCD5_9HELO</name>
<dbReference type="PANTHER" id="PTHR37534">
    <property type="entry name" value="TRANSCRIPTIONAL ACTIVATOR PROTEIN UGA3"/>
    <property type="match status" value="1"/>
</dbReference>
<evidence type="ECO:0000256" key="1">
    <source>
        <dbReference type="ARBA" id="ARBA00004123"/>
    </source>
</evidence>
<protein>
    <recommendedName>
        <fullName evidence="4">Zn(2)-C6 fungal-type domain-containing protein</fullName>
    </recommendedName>
</protein>
<feature type="region of interest" description="Disordered" evidence="3">
    <location>
        <begin position="1"/>
        <end position="23"/>
    </location>
</feature>
<dbReference type="PANTHER" id="PTHR37534:SF49">
    <property type="entry name" value="LYSINE BIOSYNTHESIS REGULATORY PROTEIN LYS14"/>
    <property type="match status" value="1"/>
</dbReference>
<dbReference type="CDD" id="cd12148">
    <property type="entry name" value="fungal_TF_MHR"/>
    <property type="match status" value="1"/>
</dbReference>
<evidence type="ECO:0000313" key="6">
    <source>
        <dbReference type="Proteomes" id="UP001629113"/>
    </source>
</evidence>
<keyword evidence="6" id="KW-1185">Reference proteome</keyword>
<dbReference type="EMBL" id="JBFCZG010000006">
    <property type="protein sequence ID" value="KAL3420971.1"/>
    <property type="molecule type" value="Genomic_DNA"/>
</dbReference>
<keyword evidence="2" id="KW-0539">Nucleus</keyword>
<organism evidence="5 6">
    <name type="scientific">Phlyctema vagabunda</name>
    <dbReference type="NCBI Taxonomy" id="108571"/>
    <lineage>
        <taxon>Eukaryota</taxon>
        <taxon>Fungi</taxon>
        <taxon>Dikarya</taxon>
        <taxon>Ascomycota</taxon>
        <taxon>Pezizomycotina</taxon>
        <taxon>Leotiomycetes</taxon>
        <taxon>Helotiales</taxon>
        <taxon>Dermateaceae</taxon>
        <taxon>Phlyctema</taxon>
    </lineage>
</organism>
<dbReference type="CDD" id="cd00067">
    <property type="entry name" value="GAL4"/>
    <property type="match status" value="1"/>
</dbReference>
<feature type="domain" description="Zn(2)-C6 fungal-type" evidence="4">
    <location>
        <begin position="32"/>
        <end position="62"/>
    </location>
</feature>
<dbReference type="InterPro" id="IPR001138">
    <property type="entry name" value="Zn2Cys6_DnaBD"/>
</dbReference>
<dbReference type="Pfam" id="PF11951">
    <property type="entry name" value="Fungal_trans_2"/>
    <property type="match status" value="1"/>
</dbReference>
<dbReference type="SUPFAM" id="SSF57701">
    <property type="entry name" value="Zn2/Cys6 DNA-binding domain"/>
    <property type="match status" value="1"/>
</dbReference>
<dbReference type="PROSITE" id="PS50048">
    <property type="entry name" value="ZN2_CY6_FUNGAL_2"/>
    <property type="match status" value="1"/>
</dbReference>
<evidence type="ECO:0000256" key="2">
    <source>
        <dbReference type="ARBA" id="ARBA00023242"/>
    </source>
</evidence>
<dbReference type="Pfam" id="PF00172">
    <property type="entry name" value="Zn_clus"/>
    <property type="match status" value="1"/>
</dbReference>
<dbReference type="InterPro" id="IPR036864">
    <property type="entry name" value="Zn2-C6_fun-type_DNA-bd_sf"/>
</dbReference>
<dbReference type="SMART" id="SM00066">
    <property type="entry name" value="GAL4"/>
    <property type="match status" value="1"/>
</dbReference>
<proteinExistence type="predicted"/>
<reference evidence="5 6" key="1">
    <citation type="submission" date="2024-06" db="EMBL/GenBank/DDBJ databases">
        <title>Complete genome of Phlyctema vagabunda strain 19-DSS-EL-015.</title>
        <authorList>
            <person name="Fiorenzani C."/>
        </authorList>
    </citation>
    <scope>NUCLEOTIDE SEQUENCE [LARGE SCALE GENOMIC DNA]</scope>
    <source>
        <strain evidence="5 6">19-DSS-EL-015</strain>
    </source>
</reference>
<comment type="caution">
    <text evidence="5">The sequence shown here is derived from an EMBL/GenBank/DDBJ whole genome shotgun (WGS) entry which is preliminary data.</text>
</comment>
<sequence>MTGGCPQLLTSPTTKMAPGKGIKPPVQRTTTGCLTCRGGKVKCDEGKPSCGRCQRLLLECTWQQKLPKGESRVKRSHQNESSKAIVATTSRMDSVQMRRLPKDTFVVEFPNVTRTTIPFIHHFITFCSRMIAYANDSESNPFYMELVPYATSSPALLHSMIALAAGHLARVQPQHEKVATKHYSLALRELNTALSSPSTARSNSTLGSCLILCVYEISLSDNSRWNEHLQGARDLIKYRGGPQSSNFLTRFFALLDVSGSLFANRSPLLEGNYWIEETAASSPNGVKLESTGSSWPSYDADGIMVEHFHTLMTFMARLSGLSSDSLTDAGREHPELIQEKASKIYSDLMEWWAHVPVELRDQPIDWRNQDRKLTSAEKLEAESFDSTKACVCSCVIYLNHIVDPLCKGPQNKIVEDAIASIFAIAKEMPEGVGLEMGLHWGLFSAGAALFNDPENEELVRKKLSSKSSISLYYADRALQLLEAVWERQHQHNTRFDWRIVQKELGSNVFILC</sequence>
<dbReference type="Proteomes" id="UP001629113">
    <property type="component" value="Unassembled WGS sequence"/>
</dbReference>
<evidence type="ECO:0000256" key="3">
    <source>
        <dbReference type="SAM" id="MobiDB-lite"/>
    </source>
</evidence>
<dbReference type="InterPro" id="IPR021858">
    <property type="entry name" value="Fun_TF"/>
</dbReference>